<dbReference type="OrthoDB" id="9775794at2"/>
<keyword evidence="2" id="KW-1185">Reference proteome</keyword>
<dbReference type="Gene3D" id="3.90.226.10">
    <property type="entry name" value="2-enoyl-CoA Hydratase, Chain A, domain 1"/>
    <property type="match status" value="1"/>
</dbReference>
<protein>
    <submittedName>
        <fullName evidence="1">Enoyl-CoA hydratase</fullName>
    </submittedName>
</protein>
<evidence type="ECO:0000313" key="2">
    <source>
        <dbReference type="Proteomes" id="UP000218023"/>
    </source>
</evidence>
<dbReference type="AlphaFoldDB" id="A0A2A2GJV0"/>
<sequence length="255" mass="26756">MSAVHLEIAGGIATLRLDNPARLNAFTPAMLEQLAAHCEALDRDGAVRAVLLTAEGGRAFCAGADIRAWADIPPAEFARLWVRGGHRIFDRLARLPMPTIAVIQAHAFGGGLELAAACDIRVMAPGATLALPETQVGIVPGWSGTQRLSRLIPEPLLKEMALFGRRISAERALAVGFVAEVAEEPLAAAQAIAGRLLETSPRATEVAKYMIHAAVGEDRDAMIEALGSGMIAASADKAEGVAAFVAKRKPVFPGT</sequence>
<dbReference type="InterPro" id="IPR001753">
    <property type="entry name" value="Enoyl-CoA_hydra/iso"/>
</dbReference>
<dbReference type="RefSeq" id="WP_095640233.1">
    <property type="nucleotide sequence ID" value="NZ_NSJZ01000007.1"/>
</dbReference>
<reference evidence="1 2" key="1">
    <citation type="submission" date="2017-09" db="EMBL/GenBank/DDBJ databases">
        <title>Paracoccus alkalisoli sp. nov., isolated from saline alkaline soil.</title>
        <authorList>
            <person name="Dong X."/>
            <person name="Zhang G."/>
        </authorList>
    </citation>
    <scope>NUCLEOTIDE SEQUENCE [LARGE SCALE GENOMIC DNA]</scope>
    <source>
        <strain evidence="1 2">WN007</strain>
    </source>
</reference>
<dbReference type="CDD" id="cd06558">
    <property type="entry name" value="crotonase-like"/>
    <property type="match status" value="1"/>
</dbReference>
<gene>
    <name evidence="1" type="ORF">CK240_10200</name>
</gene>
<dbReference type="SUPFAM" id="SSF52096">
    <property type="entry name" value="ClpP/crotonase"/>
    <property type="match status" value="1"/>
</dbReference>
<evidence type="ECO:0000313" key="1">
    <source>
        <dbReference type="EMBL" id="PAU97125.1"/>
    </source>
</evidence>
<comment type="caution">
    <text evidence="1">The sequence shown here is derived from an EMBL/GenBank/DDBJ whole genome shotgun (WGS) entry which is preliminary data.</text>
</comment>
<dbReference type="Pfam" id="PF00378">
    <property type="entry name" value="ECH_1"/>
    <property type="match status" value="1"/>
</dbReference>
<accession>A0A2A2GJV0</accession>
<name>A0A2A2GJV0_9RHOB</name>
<dbReference type="PANTHER" id="PTHR11941:SF54">
    <property type="entry name" value="ENOYL-COA HYDRATASE, MITOCHONDRIAL"/>
    <property type="match status" value="1"/>
</dbReference>
<organism evidence="1 2">
    <name type="scientific">Paracoccus salipaludis</name>
    <dbReference type="NCBI Taxonomy" id="2032623"/>
    <lineage>
        <taxon>Bacteria</taxon>
        <taxon>Pseudomonadati</taxon>
        <taxon>Pseudomonadota</taxon>
        <taxon>Alphaproteobacteria</taxon>
        <taxon>Rhodobacterales</taxon>
        <taxon>Paracoccaceae</taxon>
        <taxon>Paracoccus</taxon>
    </lineage>
</organism>
<dbReference type="GO" id="GO:0003824">
    <property type="term" value="F:catalytic activity"/>
    <property type="evidence" value="ECO:0007669"/>
    <property type="project" value="UniProtKB-ARBA"/>
</dbReference>
<dbReference type="InterPro" id="IPR029045">
    <property type="entry name" value="ClpP/crotonase-like_dom_sf"/>
</dbReference>
<proteinExistence type="predicted"/>
<dbReference type="GO" id="GO:0006635">
    <property type="term" value="P:fatty acid beta-oxidation"/>
    <property type="evidence" value="ECO:0007669"/>
    <property type="project" value="TreeGrafter"/>
</dbReference>
<dbReference type="PANTHER" id="PTHR11941">
    <property type="entry name" value="ENOYL-COA HYDRATASE-RELATED"/>
    <property type="match status" value="1"/>
</dbReference>
<dbReference type="EMBL" id="NSJZ01000007">
    <property type="protein sequence ID" value="PAU97125.1"/>
    <property type="molecule type" value="Genomic_DNA"/>
</dbReference>
<dbReference type="Proteomes" id="UP000218023">
    <property type="component" value="Unassembled WGS sequence"/>
</dbReference>